<organism evidence="1 2">
    <name type="scientific">Paenibacillus albidus</name>
    <dbReference type="NCBI Taxonomy" id="2041023"/>
    <lineage>
        <taxon>Bacteria</taxon>
        <taxon>Bacillati</taxon>
        <taxon>Bacillota</taxon>
        <taxon>Bacilli</taxon>
        <taxon>Bacillales</taxon>
        <taxon>Paenibacillaceae</taxon>
        <taxon>Paenibacillus</taxon>
    </lineage>
</organism>
<evidence type="ECO:0000313" key="1">
    <source>
        <dbReference type="EMBL" id="GGG03853.1"/>
    </source>
</evidence>
<dbReference type="Proteomes" id="UP000637643">
    <property type="component" value="Unassembled WGS sequence"/>
</dbReference>
<gene>
    <name evidence="1" type="ORF">GCM10010912_55790</name>
</gene>
<evidence type="ECO:0000313" key="2">
    <source>
        <dbReference type="Proteomes" id="UP000637643"/>
    </source>
</evidence>
<dbReference type="EMBL" id="BMKR01000036">
    <property type="protein sequence ID" value="GGG03853.1"/>
    <property type="molecule type" value="Genomic_DNA"/>
</dbReference>
<dbReference type="AlphaFoldDB" id="A0A917CYT1"/>
<dbReference type="RefSeq" id="WP_189030697.1">
    <property type="nucleotide sequence ID" value="NZ_BMKR01000036.1"/>
</dbReference>
<dbReference type="Gene3D" id="1.10.10.10">
    <property type="entry name" value="Winged helix-like DNA-binding domain superfamily/Winged helix DNA-binding domain"/>
    <property type="match status" value="1"/>
</dbReference>
<sequence length="89" mass="10364">MLDDTARKLLRIMYHFYGHFRRMPTLRELARLSGRTPGSILLGCQELLREGYIEWRPQTPVETAIILEGWERPPEEPAPGFRGSGHWSD</sequence>
<reference evidence="1" key="1">
    <citation type="journal article" date="2014" name="Int. J. Syst. Evol. Microbiol.">
        <title>Complete genome sequence of Corynebacterium casei LMG S-19264T (=DSM 44701T), isolated from a smear-ripened cheese.</title>
        <authorList>
            <consortium name="US DOE Joint Genome Institute (JGI-PGF)"/>
            <person name="Walter F."/>
            <person name="Albersmeier A."/>
            <person name="Kalinowski J."/>
            <person name="Ruckert C."/>
        </authorList>
    </citation>
    <scope>NUCLEOTIDE SEQUENCE</scope>
    <source>
        <strain evidence="1">CGMCC 1.16134</strain>
    </source>
</reference>
<evidence type="ECO:0008006" key="3">
    <source>
        <dbReference type="Google" id="ProtNLM"/>
    </source>
</evidence>
<protein>
    <recommendedName>
        <fullName evidence="3">LexA repressor DNA-binding domain-containing protein</fullName>
    </recommendedName>
</protein>
<dbReference type="InterPro" id="IPR036390">
    <property type="entry name" value="WH_DNA-bd_sf"/>
</dbReference>
<proteinExistence type="predicted"/>
<keyword evidence="2" id="KW-1185">Reference proteome</keyword>
<reference evidence="1" key="2">
    <citation type="submission" date="2020-09" db="EMBL/GenBank/DDBJ databases">
        <authorList>
            <person name="Sun Q."/>
            <person name="Zhou Y."/>
        </authorList>
    </citation>
    <scope>NUCLEOTIDE SEQUENCE</scope>
    <source>
        <strain evidence="1">CGMCC 1.16134</strain>
    </source>
</reference>
<dbReference type="SUPFAM" id="SSF46785">
    <property type="entry name" value="Winged helix' DNA-binding domain"/>
    <property type="match status" value="1"/>
</dbReference>
<comment type="caution">
    <text evidence="1">The sequence shown here is derived from an EMBL/GenBank/DDBJ whole genome shotgun (WGS) entry which is preliminary data.</text>
</comment>
<name>A0A917CYT1_9BACL</name>
<dbReference type="InterPro" id="IPR036388">
    <property type="entry name" value="WH-like_DNA-bd_sf"/>
</dbReference>
<accession>A0A917CYT1</accession>